<organism evidence="1">
    <name type="scientific">Hyperionvirus sp</name>
    <dbReference type="NCBI Taxonomy" id="2487770"/>
    <lineage>
        <taxon>Viruses</taxon>
        <taxon>Varidnaviria</taxon>
        <taxon>Bamfordvirae</taxon>
        <taxon>Nucleocytoviricota</taxon>
        <taxon>Megaviricetes</taxon>
        <taxon>Imitervirales</taxon>
        <taxon>Mimiviridae</taxon>
        <taxon>Klosneuvirinae</taxon>
    </lineage>
</organism>
<name>A0A3G5ACC8_9VIRU</name>
<proteinExistence type="predicted"/>
<reference evidence="1" key="1">
    <citation type="submission" date="2018-10" db="EMBL/GenBank/DDBJ databases">
        <title>Hidden diversity of soil giant viruses.</title>
        <authorList>
            <person name="Schulz F."/>
            <person name="Alteio L."/>
            <person name="Goudeau D."/>
            <person name="Ryan E.M."/>
            <person name="Malmstrom R.R."/>
            <person name="Blanchard J."/>
            <person name="Woyke T."/>
        </authorList>
    </citation>
    <scope>NUCLEOTIDE SEQUENCE</scope>
    <source>
        <strain evidence="1">HYV1</strain>
    </source>
</reference>
<dbReference type="EMBL" id="MK072396">
    <property type="protein sequence ID" value="AYV83921.1"/>
    <property type="molecule type" value="Genomic_DNA"/>
</dbReference>
<sequence>MAQNTFSAETILKRISLYECEAILNWRSEKLGELSRGAHLAIYMYGLKKIDLVSEMKLMITFLKEKDRFYAEYLNKKHARSELVDKIVLLREVLLNEISFAEWATAPVGKMTDDQLIFTVYKISGDFEPVPKKKRKLFILVARELLIN</sequence>
<gene>
    <name evidence="1" type="ORF">Hyperionvirus14_10</name>
</gene>
<protein>
    <submittedName>
        <fullName evidence="1">Uncharacterized protein</fullName>
    </submittedName>
</protein>
<accession>A0A3G5ACC8</accession>
<evidence type="ECO:0000313" key="1">
    <source>
        <dbReference type="EMBL" id="AYV83921.1"/>
    </source>
</evidence>